<gene>
    <name evidence="2" type="ORF">Nepgr_006170</name>
</gene>
<proteinExistence type="predicted"/>
<evidence type="ECO:0000313" key="3">
    <source>
        <dbReference type="Proteomes" id="UP001279734"/>
    </source>
</evidence>
<evidence type="ECO:0000313" key="2">
    <source>
        <dbReference type="EMBL" id="GMH04331.1"/>
    </source>
</evidence>
<sequence>MSMADGPIFGLIVKVVEDDVDHEGPAGEGCLADLGVHVDLEEADLVALVAEDLPEVVDDEDHEGLVGQRGLADLVAEDLPEVVDDEDHEGLAGQGEPGDRDPVDREPAGQGEPGDREPAAREEVGQGEPGDREPADLEEVDPVALVAEDLPEDISQPVKVVEDDEDHDEDHEGLAGQGGPADREAADLEGHEDLEEADLADPVALVEEDLPEVVDDRGRGVSFFYG</sequence>
<comment type="caution">
    <text evidence="2">The sequence shown here is derived from an EMBL/GenBank/DDBJ whole genome shotgun (WGS) entry which is preliminary data.</text>
</comment>
<reference evidence="2" key="1">
    <citation type="submission" date="2023-05" db="EMBL/GenBank/DDBJ databases">
        <title>Nepenthes gracilis genome sequencing.</title>
        <authorList>
            <person name="Fukushima K."/>
        </authorList>
    </citation>
    <scope>NUCLEOTIDE SEQUENCE</scope>
    <source>
        <strain evidence="2">SING2019-196</strain>
    </source>
</reference>
<protein>
    <submittedName>
        <fullName evidence="2">Uncharacterized protein</fullName>
    </submittedName>
</protein>
<keyword evidence="3" id="KW-1185">Reference proteome</keyword>
<feature type="compositionally biased region" description="Basic and acidic residues" evidence="1">
    <location>
        <begin position="181"/>
        <end position="191"/>
    </location>
</feature>
<evidence type="ECO:0000256" key="1">
    <source>
        <dbReference type="SAM" id="MobiDB-lite"/>
    </source>
</evidence>
<feature type="compositionally biased region" description="Basic and acidic residues" evidence="1">
    <location>
        <begin position="97"/>
        <end position="135"/>
    </location>
</feature>
<dbReference type="Proteomes" id="UP001279734">
    <property type="component" value="Unassembled WGS sequence"/>
</dbReference>
<organism evidence="2 3">
    <name type="scientific">Nepenthes gracilis</name>
    <name type="common">Slender pitcher plant</name>
    <dbReference type="NCBI Taxonomy" id="150966"/>
    <lineage>
        <taxon>Eukaryota</taxon>
        <taxon>Viridiplantae</taxon>
        <taxon>Streptophyta</taxon>
        <taxon>Embryophyta</taxon>
        <taxon>Tracheophyta</taxon>
        <taxon>Spermatophyta</taxon>
        <taxon>Magnoliopsida</taxon>
        <taxon>eudicotyledons</taxon>
        <taxon>Gunneridae</taxon>
        <taxon>Pentapetalae</taxon>
        <taxon>Caryophyllales</taxon>
        <taxon>Nepenthaceae</taxon>
        <taxon>Nepenthes</taxon>
    </lineage>
</organism>
<dbReference type="EMBL" id="BSYO01000005">
    <property type="protein sequence ID" value="GMH04331.1"/>
    <property type="molecule type" value="Genomic_DNA"/>
</dbReference>
<name>A0AAD3S4P7_NEPGR</name>
<dbReference type="AlphaFoldDB" id="A0AAD3S4P7"/>
<accession>A0AAD3S4P7</accession>
<feature type="compositionally biased region" description="Acidic residues" evidence="1">
    <location>
        <begin position="162"/>
        <end position="171"/>
    </location>
</feature>
<feature type="region of interest" description="Disordered" evidence="1">
    <location>
        <begin position="86"/>
        <end position="203"/>
    </location>
</feature>